<evidence type="ECO:0000313" key="3">
    <source>
        <dbReference type="EnsemblFungi" id="PTTG_25280-t43_1-p1"/>
    </source>
</evidence>
<reference evidence="3 4" key="3">
    <citation type="journal article" date="2017" name="G3 (Bethesda)">
        <title>Comparative analysis highlights variable genome content of wheat rusts and divergence of the mating loci.</title>
        <authorList>
            <person name="Cuomo C.A."/>
            <person name="Bakkeren G."/>
            <person name="Khalil H.B."/>
            <person name="Panwar V."/>
            <person name="Joly D."/>
            <person name="Linning R."/>
            <person name="Sakthikumar S."/>
            <person name="Song X."/>
            <person name="Adiconis X."/>
            <person name="Fan L."/>
            <person name="Goldberg J.M."/>
            <person name="Levin J.Z."/>
            <person name="Young S."/>
            <person name="Zeng Q."/>
            <person name="Anikster Y."/>
            <person name="Bruce M."/>
            <person name="Wang M."/>
            <person name="Yin C."/>
            <person name="McCallum B."/>
            <person name="Szabo L.J."/>
            <person name="Hulbert S."/>
            <person name="Chen X."/>
            <person name="Fellers J.P."/>
        </authorList>
    </citation>
    <scope>NUCLEOTIDE SEQUENCE</scope>
    <source>
        <strain evidence="3">isolate 1-1 / race 1 (BBBD)</strain>
        <strain evidence="4">Isolate 1-1 / race 1 (BBBD)</strain>
    </source>
</reference>
<organism evidence="2">
    <name type="scientific">Puccinia triticina (isolate 1-1 / race 1 (BBBD))</name>
    <name type="common">Brown leaf rust fungus</name>
    <dbReference type="NCBI Taxonomy" id="630390"/>
    <lineage>
        <taxon>Eukaryota</taxon>
        <taxon>Fungi</taxon>
        <taxon>Dikarya</taxon>
        <taxon>Basidiomycota</taxon>
        <taxon>Pucciniomycotina</taxon>
        <taxon>Pucciniomycetes</taxon>
        <taxon>Pucciniales</taxon>
        <taxon>Pucciniaceae</taxon>
        <taxon>Puccinia</taxon>
    </lineage>
</organism>
<dbReference type="Proteomes" id="UP000005240">
    <property type="component" value="Unassembled WGS sequence"/>
</dbReference>
<protein>
    <submittedName>
        <fullName evidence="3">Velvet domain-containing protein</fullName>
    </submittedName>
</protein>
<dbReference type="AlphaFoldDB" id="A0A180H4K4"/>
<dbReference type="Gene3D" id="2.60.40.3960">
    <property type="entry name" value="Velvet domain"/>
    <property type="match status" value="1"/>
</dbReference>
<dbReference type="PROSITE" id="PS51821">
    <property type="entry name" value="VELVET"/>
    <property type="match status" value="1"/>
</dbReference>
<dbReference type="EMBL" id="ADAS02000002">
    <property type="protein sequence ID" value="OAV99741.1"/>
    <property type="molecule type" value="Genomic_DNA"/>
</dbReference>
<reference evidence="3" key="4">
    <citation type="submission" date="2025-05" db="UniProtKB">
        <authorList>
            <consortium name="EnsemblFungi"/>
        </authorList>
    </citation>
    <scope>IDENTIFICATION</scope>
    <source>
        <strain evidence="3">isolate 1-1 / race 1 (BBBD)</strain>
    </source>
</reference>
<reference evidence="2" key="1">
    <citation type="submission" date="2009-11" db="EMBL/GenBank/DDBJ databases">
        <authorList>
            <consortium name="The Broad Institute Genome Sequencing Platform"/>
            <person name="Ward D."/>
            <person name="Feldgarden M."/>
            <person name="Earl A."/>
            <person name="Young S.K."/>
            <person name="Zeng Q."/>
            <person name="Koehrsen M."/>
            <person name="Alvarado L."/>
            <person name="Berlin A."/>
            <person name="Bochicchio J."/>
            <person name="Borenstein D."/>
            <person name="Chapman S.B."/>
            <person name="Chen Z."/>
            <person name="Engels R."/>
            <person name="Freedman E."/>
            <person name="Gellesch M."/>
            <person name="Goldberg J."/>
            <person name="Griggs A."/>
            <person name="Gujja S."/>
            <person name="Heilman E."/>
            <person name="Heiman D."/>
            <person name="Hepburn T."/>
            <person name="Howarth C."/>
            <person name="Jen D."/>
            <person name="Larson L."/>
            <person name="Lewis B."/>
            <person name="Mehta T."/>
            <person name="Park D."/>
            <person name="Pearson M."/>
            <person name="Roberts A."/>
            <person name="Saif S."/>
            <person name="Shea T."/>
            <person name="Shenoy N."/>
            <person name="Sisk P."/>
            <person name="Stolte C."/>
            <person name="Sykes S."/>
            <person name="Thomson T."/>
            <person name="Walk T."/>
            <person name="White J."/>
            <person name="Yandava C."/>
            <person name="Izard J."/>
            <person name="Baranova O.V."/>
            <person name="Blanton J.M."/>
            <person name="Tanner A.C."/>
            <person name="Dewhirst F.E."/>
            <person name="Haas B."/>
            <person name="Nusbaum C."/>
            <person name="Birren B."/>
        </authorList>
    </citation>
    <scope>NUCLEOTIDE SEQUENCE [LARGE SCALE GENOMIC DNA]</scope>
    <source>
        <strain evidence="2">1-1 BBBD Race 1</strain>
    </source>
</reference>
<dbReference type="Pfam" id="PF11754">
    <property type="entry name" value="Velvet"/>
    <property type="match status" value="1"/>
</dbReference>
<name>A0A180H4K4_PUCT1</name>
<dbReference type="InterPro" id="IPR038491">
    <property type="entry name" value="Velvet_dom_sf"/>
</dbReference>
<evidence type="ECO:0000313" key="4">
    <source>
        <dbReference type="Proteomes" id="UP000005240"/>
    </source>
</evidence>
<accession>A0A180H4K4</accession>
<keyword evidence="4" id="KW-1185">Reference proteome</keyword>
<proteinExistence type="predicted"/>
<dbReference type="OrthoDB" id="2498404at2759"/>
<evidence type="ECO:0000313" key="2">
    <source>
        <dbReference type="EMBL" id="OAV99741.1"/>
    </source>
</evidence>
<gene>
    <name evidence="2" type="ORF">PTTG_25280</name>
</gene>
<dbReference type="InterPro" id="IPR037525">
    <property type="entry name" value="Velvet_dom"/>
</dbReference>
<dbReference type="EnsemblFungi" id="PTTG_25280-t43_1">
    <property type="protein sequence ID" value="PTTG_25280-t43_1-p1"/>
    <property type="gene ID" value="PTTG_25280"/>
</dbReference>
<sequence>MVEVIRLIDGREVDLAPEEAMRLVLTPHVMRGGFDNEPLEDVTEQGLRFEPTNVILDGNHWLFVFGDCGIRNVGRYSLRFSLWPMENGAPALAQVTTQTFPVVETGEWPLHERWFTPLSARIAEEHPRLHIYRPRF</sequence>
<evidence type="ECO:0000259" key="1">
    <source>
        <dbReference type="PROSITE" id="PS51821"/>
    </source>
</evidence>
<feature type="domain" description="Velvet" evidence="1">
    <location>
        <begin position="1"/>
        <end position="132"/>
    </location>
</feature>
<reference evidence="2" key="2">
    <citation type="submission" date="2016-05" db="EMBL/GenBank/DDBJ databases">
        <title>Comparative analysis highlights variable genome content of wheat rusts and divergence of the mating loci.</title>
        <authorList>
            <person name="Cuomo C.A."/>
            <person name="Bakkeren G."/>
            <person name="Szabo L."/>
            <person name="Khalil H."/>
            <person name="Joly D."/>
            <person name="Goldberg J."/>
            <person name="Young S."/>
            <person name="Zeng Q."/>
            <person name="Fellers J."/>
        </authorList>
    </citation>
    <scope>NUCLEOTIDE SEQUENCE [LARGE SCALE GENOMIC DNA]</scope>
    <source>
        <strain evidence="2">1-1 BBBD Race 1</strain>
    </source>
</reference>
<dbReference type="VEuPathDB" id="FungiDB:PTTG_25280"/>